<dbReference type="InterPro" id="IPR016123">
    <property type="entry name" value="Mog1/PsbP_a/b/a-sand"/>
</dbReference>
<sequence>MEKNLAAYALFEGSFITEAPVIDRTVNILMFKDPDDNEYQILINRALLEEDQTPDAWCEQQIDVQRNQLPGFKPEGKMLTHEIGPARLPVIQIANNFLQDGKTIRQVQSIIRLPWHSDVNPVQRGLLIFTLRADDEFSEYQRKHYVQVINSFDPQTTLPR</sequence>
<reference evidence="1 2" key="1">
    <citation type="submission" date="2021-05" db="EMBL/GenBank/DDBJ databases">
        <title>Isolation, identification, and the growth promoting effects of Pantoea dispersa strain YSD J2 from the aboveground leaves of Cyperus esculentus L.Var. Sativus.</title>
        <authorList>
            <person name="Wang S."/>
            <person name="Tang X.M."/>
            <person name="Huang Y.N."/>
        </authorList>
    </citation>
    <scope>NUCLEOTIDE SEQUENCE [LARGE SCALE GENOMIC DNA]</scope>
    <source>
        <strain evidence="2">YSD YN2</strain>
    </source>
</reference>
<evidence type="ECO:0000313" key="2">
    <source>
        <dbReference type="Proteomes" id="UP001156318"/>
    </source>
</evidence>
<name>A0ABY6JBW5_9ENTR</name>
<keyword evidence="2" id="KW-1185">Reference proteome</keyword>
<proteinExistence type="predicted"/>
<dbReference type="RefSeq" id="WP_031519737.1">
    <property type="nucleotide sequence ID" value="NZ_CP074352.1"/>
</dbReference>
<dbReference type="Gene3D" id="3.40.1000.10">
    <property type="entry name" value="Mog1/PsbP, alpha/beta/alpha sandwich"/>
    <property type="match status" value="1"/>
</dbReference>
<evidence type="ECO:0000313" key="1">
    <source>
        <dbReference type="EMBL" id="UYU31335.1"/>
    </source>
</evidence>
<gene>
    <name evidence="1" type="ORF">KFZ77_16070</name>
</gene>
<dbReference type="InterPro" id="IPR014894">
    <property type="entry name" value="DcrB/EagT6"/>
</dbReference>
<dbReference type="EMBL" id="CP074352">
    <property type="protein sequence ID" value="UYU31335.1"/>
    <property type="molecule type" value="Genomic_DNA"/>
</dbReference>
<accession>A0ABY6JBW5</accession>
<dbReference type="Pfam" id="PF08786">
    <property type="entry name" value="DcrB"/>
    <property type="match status" value="1"/>
</dbReference>
<dbReference type="Proteomes" id="UP001156318">
    <property type="component" value="Chromosome"/>
</dbReference>
<protein>
    <submittedName>
        <fullName evidence="1">DcrB-related protein</fullName>
    </submittedName>
</protein>
<organism evidence="1 2">
    <name type="scientific">Siccibacter colletis</name>
    <dbReference type="NCBI Taxonomy" id="1505757"/>
    <lineage>
        <taxon>Bacteria</taxon>
        <taxon>Pseudomonadati</taxon>
        <taxon>Pseudomonadota</taxon>
        <taxon>Gammaproteobacteria</taxon>
        <taxon>Enterobacterales</taxon>
        <taxon>Enterobacteriaceae</taxon>
        <taxon>Siccibacter</taxon>
    </lineage>
</organism>
<dbReference type="SUPFAM" id="SSF55724">
    <property type="entry name" value="Mog1p/PsbP-like"/>
    <property type="match status" value="1"/>
</dbReference>